<reference evidence="2" key="1">
    <citation type="journal article" date="2019" name="Sci. Rep.">
        <title>Draft genome of Tanacetum cinerariifolium, the natural source of mosquito coil.</title>
        <authorList>
            <person name="Yamashiro T."/>
            <person name="Shiraishi A."/>
            <person name="Satake H."/>
            <person name="Nakayama K."/>
        </authorList>
    </citation>
    <scope>NUCLEOTIDE SEQUENCE</scope>
</reference>
<feature type="domain" description="Reverse transcriptase Ty1/copia-type" evidence="1">
    <location>
        <begin position="521"/>
        <end position="713"/>
    </location>
</feature>
<sequence length="713" mass="81497">MESVSTQIVIVSKLPVLNPIEFELWKMRIEQYFLMRDYALWKVILNGDSPPPTSSVDGVETVYPPTTAKEKLARKNELKARAIEKRFGGNKESKKVHKTLLKQQYENFNGTSSEGLYQIYDRLQNLIINTAHGVSAASSKTNASNLSNVDSLSDAVIYSFFASQSNSSQLDNEDLKQIDPDDLEEMDLKWQMGMQSFLESIQQKQGDNDKDCARNFMPPKLDLLFADEHVISESVTSLPGIAKSEVKTSESKLNTVSEPIIEDWVYDNEDKNKIETKTKQIKPSFAKGNPQQELQEKRVIDSGCSRNMTGNMSYFSEYEEIDGGYVAFRDSKCVVLSPNFKLLDESQVLHRVPRQNNMYIVDLRNVVPSGGIENLIDHKVKIIRRDIRNELKNKDMNQFCEMKGIRREFSVAMTPQQNGRKHALSFMRPFGCPVTILNILDHLGREREQRNEFESMFGQDKDVNGNRIFTPIRAARSTYVYLGGSIPVNATTLPNADLSTDPLMPDLEDNVDLQDSGIFWYKVWILVDLPKGKHAIGTKGVYRNKTAERGIVVRNKARLVTQGYTQEECIDYDEVFAPVARIEAIRLFLAYASFMGFIVYQIYVKSAFLFGTIEKEVYVCQPPGFEDPHFPNKVYQVKKALYGLHQAPRAWYETLSTYLLENRFRRGIIDKTLFIKKDKGDILSVHVYVDDIIFGSTKKSLCIEFEGLMHKKF</sequence>
<proteinExistence type="predicted"/>
<name>A0A699HZK8_TANCI</name>
<evidence type="ECO:0000259" key="1">
    <source>
        <dbReference type="Pfam" id="PF07727"/>
    </source>
</evidence>
<dbReference type="InterPro" id="IPR036397">
    <property type="entry name" value="RNaseH_sf"/>
</dbReference>
<accession>A0A699HZK8</accession>
<dbReference type="Gene3D" id="3.30.420.10">
    <property type="entry name" value="Ribonuclease H-like superfamily/Ribonuclease H"/>
    <property type="match status" value="1"/>
</dbReference>
<protein>
    <submittedName>
        <fullName evidence="2">Putative ribonuclease H-like domain-containing protein</fullName>
    </submittedName>
</protein>
<organism evidence="2">
    <name type="scientific">Tanacetum cinerariifolium</name>
    <name type="common">Dalmatian daisy</name>
    <name type="synonym">Chrysanthemum cinerariifolium</name>
    <dbReference type="NCBI Taxonomy" id="118510"/>
    <lineage>
        <taxon>Eukaryota</taxon>
        <taxon>Viridiplantae</taxon>
        <taxon>Streptophyta</taxon>
        <taxon>Embryophyta</taxon>
        <taxon>Tracheophyta</taxon>
        <taxon>Spermatophyta</taxon>
        <taxon>Magnoliopsida</taxon>
        <taxon>eudicotyledons</taxon>
        <taxon>Gunneridae</taxon>
        <taxon>Pentapetalae</taxon>
        <taxon>asterids</taxon>
        <taxon>campanulids</taxon>
        <taxon>Asterales</taxon>
        <taxon>Asteraceae</taxon>
        <taxon>Asteroideae</taxon>
        <taxon>Anthemideae</taxon>
        <taxon>Anthemidinae</taxon>
        <taxon>Tanacetum</taxon>
    </lineage>
</organism>
<comment type="caution">
    <text evidence="2">The sequence shown here is derived from an EMBL/GenBank/DDBJ whole genome shotgun (WGS) entry which is preliminary data.</text>
</comment>
<dbReference type="AlphaFoldDB" id="A0A699HZK8"/>
<dbReference type="SUPFAM" id="SSF56672">
    <property type="entry name" value="DNA/RNA polymerases"/>
    <property type="match status" value="1"/>
</dbReference>
<dbReference type="InterPro" id="IPR013103">
    <property type="entry name" value="RVT_2"/>
</dbReference>
<evidence type="ECO:0000313" key="2">
    <source>
        <dbReference type="EMBL" id="GEY97503.1"/>
    </source>
</evidence>
<dbReference type="InterPro" id="IPR043502">
    <property type="entry name" value="DNA/RNA_pol_sf"/>
</dbReference>
<dbReference type="EMBL" id="BKCJ010228036">
    <property type="protein sequence ID" value="GEY97503.1"/>
    <property type="molecule type" value="Genomic_DNA"/>
</dbReference>
<dbReference type="GO" id="GO:0003676">
    <property type="term" value="F:nucleic acid binding"/>
    <property type="evidence" value="ECO:0007669"/>
    <property type="project" value="InterPro"/>
</dbReference>
<dbReference type="Pfam" id="PF07727">
    <property type="entry name" value="RVT_2"/>
    <property type="match status" value="1"/>
</dbReference>
<gene>
    <name evidence="2" type="ORF">Tci_469477</name>
</gene>